<evidence type="ECO:0000256" key="5">
    <source>
        <dbReference type="ARBA" id="ARBA00023136"/>
    </source>
</evidence>
<accession>A0AAV6VQ65</accession>
<protein>
    <recommendedName>
        <fullName evidence="9">Gustatory receptor</fullName>
    </recommendedName>
</protein>
<reference evidence="7 8" key="1">
    <citation type="journal article" date="2022" name="Nat. Ecol. Evol.">
        <title>A masculinizing supergene underlies an exaggerated male reproductive morph in a spider.</title>
        <authorList>
            <person name="Hendrickx F."/>
            <person name="De Corte Z."/>
            <person name="Sonet G."/>
            <person name="Van Belleghem S.M."/>
            <person name="Kostlbacher S."/>
            <person name="Vangestel C."/>
        </authorList>
    </citation>
    <scope>NUCLEOTIDE SEQUENCE [LARGE SCALE GENOMIC DNA]</scope>
    <source>
        <strain evidence="7">W744_W776</strain>
    </source>
</reference>
<evidence type="ECO:0000313" key="8">
    <source>
        <dbReference type="Proteomes" id="UP000827092"/>
    </source>
</evidence>
<dbReference type="GO" id="GO:0005886">
    <property type="term" value="C:plasma membrane"/>
    <property type="evidence" value="ECO:0007669"/>
    <property type="project" value="UniProtKB-SubCell"/>
</dbReference>
<organism evidence="7 8">
    <name type="scientific">Oedothorax gibbosus</name>
    <dbReference type="NCBI Taxonomy" id="931172"/>
    <lineage>
        <taxon>Eukaryota</taxon>
        <taxon>Metazoa</taxon>
        <taxon>Ecdysozoa</taxon>
        <taxon>Arthropoda</taxon>
        <taxon>Chelicerata</taxon>
        <taxon>Arachnida</taxon>
        <taxon>Araneae</taxon>
        <taxon>Araneomorphae</taxon>
        <taxon>Entelegynae</taxon>
        <taxon>Araneoidea</taxon>
        <taxon>Linyphiidae</taxon>
        <taxon>Erigoninae</taxon>
        <taxon>Oedothorax</taxon>
    </lineage>
</organism>
<evidence type="ECO:0000256" key="4">
    <source>
        <dbReference type="ARBA" id="ARBA00022989"/>
    </source>
</evidence>
<keyword evidence="4 6" id="KW-1133">Transmembrane helix</keyword>
<dbReference type="GO" id="GO:0050909">
    <property type="term" value="P:sensory perception of taste"/>
    <property type="evidence" value="ECO:0007669"/>
    <property type="project" value="InterPro"/>
</dbReference>
<keyword evidence="2" id="KW-1003">Cell membrane</keyword>
<evidence type="ECO:0000256" key="1">
    <source>
        <dbReference type="ARBA" id="ARBA00004651"/>
    </source>
</evidence>
<evidence type="ECO:0000256" key="6">
    <source>
        <dbReference type="SAM" id="Phobius"/>
    </source>
</evidence>
<evidence type="ECO:0008006" key="9">
    <source>
        <dbReference type="Google" id="ProtNLM"/>
    </source>
</evidence>
<dbReference type="Pfam" id="PF08395">
    <property type="entry name" value="7tm_7"/>
    <property type="match status" value="1"/>
</dbReference>
<keyword evidence="3 6" id="KW-0812">Transmembrane</keyword>
<evidence type="ECO:0000313" key="7">
    <source>
        <dbReference type="EMBL" id="KAG8198794.1"/>
    </source>
</evidence>
<dbReference type="InterPro" id="IPR013604">
    <property type="entry name" value="7TM_chemorcpt"/>
</dbReference>
<keyword evidence="5 6" id="KW-0472">Membrane</keyword>
<dbReference type="AlphaFoldDB" id="A0AAV6VQ65"/>
<comment type="caution">
    <text evidence="7">The sequence shown here is derived from an EMBL/GenBank/DDBJ whole genome shotgun (WGS) entry which is preliminary data.</text>
</comment>
<evidence type="ECO:0000256" key="2">
    <source>
        <dbReference type="ARBA" id="ARBA00022475"/>
    </source>
</evidence>
<comment type="subcellular location">
    <subcellularLocation>
        <location evidence="1">Cell membrane</location>
        <topology evidence="1">Multi-pass membrane protein</topology>
    </subcellularLocation>
</comment>
<dbReference type="Proteomes" id="UP000827092">
    <property type="component" value="Unassembled WGS sequence"/>
</dbReference>
<dbReference type="EMBL" id="JAFNEN010000035">
    <property type="protein sequence ID" value="KAG8198794.1"/>
    <property type="molecule type" value="Genomic_DNA"/>
</dbReference>
<evidence type="ECO:0000256" key="3">
    <source>
        <dbReference type="ARBA" id="ARBA00022692"/>
    </source>
</evidence>
<feature type="transmembrane region" description="Helical" evidence="6">
    <location>
        <begin position="216"/>
        <end position="235"/>
    </location>
</feature>
<proteinExistence type="predicted"/>
<name>A0AAV6VQ65_9ARAC</name>
<sequence>MSKGCKIIVACRYYLGENVTGNITLSQLVFLISGINIMTVIELTFPLTIICIYCDICLTCKQIVANINNQLANTINGRISNLLIRQYQSAWKMGKLLDDSFSTAMIFLIMALILNLFVCLALIQIKKHDDNPIGGVDSGLQVAFYSLTFIATVEVSSQVADQFEKADLRLRIINEDIAFGPQDRESEILSRKIKAMIKKKPIVLSAFGIVYLRRKLIFAIFGSILTYGLLLLEHLP</sequence>
<keyword evidence="8" id="KW-1185">Reference proteome</keyword>
<gene>
    <name evidence="7" type="ORF">JTE90_007098</name>
</gene>
<feature type="transmembrane region" description="Helical" evidence="6">
    <location>
        <begin position="101"/>
        <end position="123"/>
    </location>
</feature>